<protein>
    <submittedName>
        <fullName evidence="2">Uncharacterized protein</fullName>
    </submittedName>
</protein>
<feature type="compositionally biased region" description="Polar residues" evidence="1">
    <location>
        <begin position="163"/>
        <end position="182"/>
    </location>
</feature>
<keyword evidence="3" id="KW-1185">Reference proteome</keyword>
<sequence>MSSPAPNCAYKLRQWERSAIPSAPQSHPRESSHSEESSRSRESFRSGEVPKHLDNNPHHPSDTQTLPRSQRGLPIHVDPNHYRSVDAQVQPNLQRAVPMHMDAGLRRPMNARAPSHPQGEAPRYADPYPHHPLSFQEQPVQQEHLNEGERRDQPISPQLVAASANSRPLPQNSNFPTRSVTESQRRERLPSVIIADTSDSENTPDRQRSPSPSRFKKRRNPSSKDGKKSKKQLCYERPPQASLFKSSRMDQKSTEKSKTDPGNKTLGGLWVCESGITQRSTKNSKAWKPAMSSKAFGFSWAPGDNFETRKKTSKFDDQDYEKKLQNHKTRHSKDH</sequence>
<evidence type="ECO:0000313" key="3">
    <source>
        <dbReference type="Proteomes" id="UP000297527"/>
    </source>
</evidence>
<dbReference type="Proteomes" id="UP000297527">
    <property type="component" value="Unassembled WGS sequence"/>
</dbReference>
<feature type="region of interest" description="Disordered" evidence="1">
    <location>
        <begin position="1"/>
        <end position="83"/>
    </location>
</feature>
<feature type="compositionally biased region" description="Basic and acidic residues" evidence="1">
    <location>
        <begin position="27"/>
        <end position="61"/>
    </location>
</feature>
<dbReference type="EMBL" id="PQXN01000094">
    <property type="protein sequence ID" value="TGO55261.1"/>
    <property type="molecule type" value="Genomic_DNA"/>
</dbReference>
<accession>A0A4Z1I1C0</accession>
<feature type="compositionally biased region" description="Basic and acidic residues" evidence="1">
    <location>
        <begin position="306"/>
        <end position="324"/>
    </location>
</feature>
<name>A0A4Z1I1C0_9HELO</name>
<evidence type="ECO:0000256" key="1">
    <source>
        <dbReference type="SAM" id="MobiDB-lite"/>
    </source>
</evidence>
<reference evidence="2 3" key="1">
    <citation type="submission" date="2017-12" db="EMBL/GenBank/DDBJ databases">
        <title>Comparative genomics of Botrytis spp.</title>
        <authorList>
            <person name="Valero-Jimenez C.A."/>
            <person name="Tapia P."/>
            <person name="Veloso J."/>
            <person name="Silva-Moreno E."/>
            <person name="Staats M."/>
            <person name="Valdes J.H."/>
            <person name="Van Kan J.A.L."/>
        </authorList>
    </citation>
    <scope>NUCLEOTIDE SEQUENCE [LARGE SCALE GENOMIC DNA]</scope>
    <source>
        <strain evidence="2 3">MUCL11595</strain>
    </source>
</reference>
<feature type="compositionally biased region" description="Basic residues" evidence="1">
    <location>
        <begin position="325"/>
        <end position="335"/>
    </location>
</feature>
<feature type="compositionally biased region" description="Basic and acidic residues" evidence="1">
    <location>
        <begin position="247"/>
        <end position="261"/>
    </location>
</feature>
<gene>
    <name evidence="2" type="ORF">BCON_0094g00100</name>
</gene>
<feature type="compositionally biased region" description="Basic residues" evidence="1">
    <location>
        <begin position="214"/>
        <end position="231"/>
    </location>
</feature>
<feature type="region of interest" description="Disordered" evidence="1">
    <location>
        <begin position="301"/>
        <end position="335"/>
    </location>
</feature>
<dbReference type="OrthoDB" id="3555091at2759"/>
<comment type="caution">
    <text evidence="2">The sequence shown here is derived from an EMBL/GenBank/DDBJ whole genome shotgun (WGS) entry which is preliminary data.</text>
</comment>
<proteinExistence type="predicted"/>
<evidence type="ECO:0000313" key="2">
    <source>
        <dbReference type="EMBL" id="TGO55261.1"/>
    </source>
</evidence>
<organism evidence="2 3">
    <name type="scientific">Botryotinia convoluta</name>
    <dbReference type="NCBI Taxonomy" id="54673"/>
    <lineage>
        <taxon>Eukaryota</taxon>
        <taxon>Fungi</taxon>
        <taxon>Dikarya</taxon>
        <taxon>Ascomycota</taxon>
        <taxon>Pezizomycotina</taxon>
        <taxon>Leotiomycetes</taxon>
        <taxon>Helotiales</taxon>
        <taxon>Sclerotiniaceae</taxon>
        <taxon>Botryotinia</taxon>
    </lineage>
</organism>
<dbReference type="AlphaFoldDB" id="A0A4Z1I1C0"/>
<feature type="region of interest" description="Disordered" evidence="1">
    <location>
        <begin position="107"/>
        <end position="134"/>
    </location>
</feature>
<feature type="region of interest" description="Disordered" evidence="1">
    <location>
        <begin position="163"/>
        <end position="269"/>
    </location>
</feature>